<feature type="compositionally biased region" description="Polar residues" evidence="1">
    <location>
        <begin position="507"/>
        <end position="518"/>
    </location>
</feature>
<keyword evidence="5" id="KW-1185">Reference proteome</keyword>
<dbReference type="InterPro" id="IPR058521">
    <property type="entry name" value="DUF8208"/>
</dbReference>
<feature type="transmembrane region" description="Helical" evidence="2">
    <location>
        <begin position="300"/>
        <end position="320"/>
    </location>
</feature>
<dbReference type="Proteomes" id="UP001596494">
    <property type="component" value="Unassembled WGS sequence"/>
</dbReference>
<dbReference type="NCBIfam" id="NF045890">
    <property type="entry name" value="conj_pls20_p028"/>
    <property type="match status" value="1"/>
</dbReference>
<reference evidence="5" key="1">
    <citation type="journal article" date="2019" name="Int. J. Syst. Evol. Microbiol.">
        <title>The Global Catalogue of Microorganisms (GCM) 10K type strain sequencing project: providing services to taxonomists for standard genome sequencing and annotation.</title>
        <authorList>
            <consortium name="The Broad Institute Genomics Platform"/>
            <consortium name="The Broad Institute Genome Sequencing Center for Infectious Disease"/>
            <person name="Wu L."/>
            <person name="Ma J."/>
        </authorList>
    </citation>
    <scope>NUCLEOTIDE SEQUENCE [LARGE SCALE GENOMIC DNA]</scope>
    <source>
        <strain evidence="5">CCUG 73951</strain>
    </source>
</reference>
<organism evidence="4 5">
    <name type="scientific">Halobacillus campisalis</name>
    <dbReference type="NCBI Taxonomy" id="435909"/>
    <lineage>
        <taxon>Bacteria</taxon>
        <taxon>Bacillati</taxon>
        <taxon>Bacillota</taxon>
        <taxon>Bacilli</taxon>
        <taxon>Bacillales</taxon>
        <taxon>Bacillaceae</taxon>
        <taxon>Halobacillus</taxon>
    </lineage>
</organism>
<evidence type="ECO:0000313" key="5">
    <source>
        <dbReference type="Proteomes" id="UP001596494"/>
    </source>
</evidence>
<comment type="caution">
    <text evidence="4">The sequence shown here is derived from an EMBL/GenBank/DDBJ whole genome shotgun (WGS) entry which is preliminary data.</text>
</comment>
<dbReference type="EMBL" id="JBHTBY010000017">
    <property type="protein sequence ID" value="MFC7322379.1"/>
    <property type="molecule type" value="Genomic_DNA"/>
</dbReference>
<keyword evidence="2" id="KW-0472">Membrane</keyword>
<feature type="compositionally biased region" description="Polar residues" evidence="1">
    <location>
        <begin position="577"/>
        <end position="586"/>
    </location>
</feature>
<proteinExistence type="predicted"/>
<feature type="region of interest" description="Disordered" evidence="1">
    <location>
        <begin position="413"/>
        <end position="586"/>
    </location>
</feature>
<feature type="compositionally biased region" description="Polar residues" evidence="1">
    <location>
        <begin position="448"/>
        <end position="458"/>
    </location>
</feature>
<feature type="transmembrane region" description="Helical" evidence="2">
    <location>
        <begin position="74"/>
        <end position="92"/>
    </location>
</feature>
<feature type="domain" description="DUF8208" evidence="3">
    <location>
        <begin position="19"/>
        <end position="369"/>
    </location>
</feature>
<dbReference type="RefSeq" id="WP_289214774.1">
    <property type="nucleotide sequence ID" value="NZ_JAPVRC010000002.1"/>
</dbReference>
<evidence type="ECO:0000259" key="3">
    <source>
        <dbReference type="Pfam" id="PF26635"/>
    </source>
</evidence>
<sequence>MSDEELLEILLRFSEVLSTNNIFTSGLRIVGWGTILFLKMIVDGLEGMVDQILTLTDFFSSDPVTNFLETIQPVLYIMLAISLGMIGFRLIFNKEKNRSDIPMNLFISIMTITLLSFGMGKVNDFTGDAMDVAKVQTDSFTTSDRVMEDHITDIVIYEETDWTDPDVEEQHHISPDSIDKISVNETIDDSFEKSNGDSLSNKGQKIVMNKVGLESNGEEGLVELGKSGLFDFLPENYYRWHVDWFTAIVTLSVMAFTMILISIKVAKLCFELGFNHIVALIMAYSDISTGQRLKAIIKNIGSIFASLIMIFLSLRVYMYYTTFINNNLEGLGYLIAGSLAVIDGPNIVQKLFGIDAGLKNAWHVAMGGYLASKTLGPPVKKAAGAITSGGASALMNTGAGTAGAVAGIYGRKGEGKAQTNGKSGPSSSFSSKEGNRSQGNSQKKEPSPMTSNQKSQKGSFEGKETKRSEEINSPSTHENQGQSQPSSDKGSSMASLKEGSPGGLDVPSSNHSYEQPLSNKPMKETRQGNIGSSGKGSDRLYANDNVPKEGTDQIAASNKTETSDVKAPESTDDIPMPNQNRTEQRTIGNYMKDRMGERFNYNPKIQSAKRTYNLSRNTTENWINKIKKRGPDS</sequence>
<name>A0ABW2K8C3_9BACI</name>
<evidence type="ECO:0000313" key="4">
    <source>
        <dbReference type="EMBL" id="MFC7322379.1"/>
    </source>
</evidence>
<evidence type="ECO:0000256" key="1">
    <source>
        <dbReference type="SAM" id="MobiDB-lite"/>
    </source>
</evidence>
<feature type="compositionally biased region" description="Polar residues" evidence="1">
    <location>
        <begin position="471"/>
        <end position="494"/>
    </location>
</feature>
<keyword evidence="2 4" id="KW-0812">Transmembrane</keyword>
<dbReference type="Pfam" id="PF26635">
    <property type="entry name" value="DUF8208"/>
    <property type="match status" value="1"/>
</dbReference>
<evidence type="ECO:0000256" key="2">
    <source>
        <dbReference type="SAM" id="Phobius"/>
    </source>
</evidence>
<gene>
    <name evidence="4" type="ORF">ACFQMN_16055</name>
</gene>
<feature type="compositionally biased region" description="Basic and acidic residues" evidence="1">
    <location>
        <begin position="460"/>
        <end position="470"/>
    </location>
</feature>
<feature type="transmembrane region" description="Helical" evidence="2">
    <location>
        <begin position="104"/>
        <end position="122"/>
    </location>
</feature>
<feature type="compositionally biased region" description="Low complexity" evidence="1">
    <location>
        <begin position="421"/>
        <end position="432"/>
    </location>
</feature>
<feature type="transmembrane region" description="Helical" evidence="2">
    <location>
        <begin position="244"/>
        <end position="263"/>
    </location>
</feature>
<protein>
    <submittedName>
        <fullName evidence="4">PLS20_p028 family conjugation system transmembrane protein</fullName>
    </submittedName>
</protein>
<accession>A0ABW2K8C3</accession>
<keyword evidence="2" id="KW-1133">Transmembrane helix</keyword>
<dbReference type="InterPro" id="IPR058066">
    <property type="entry name" value="pXO2-14_N"/>
</dbReference>